<accession>A0A1Y3YXT9</accession>
<gene>
    <name evidence="1" type="ORF">B5F97_03085</name>
</gene>
<evidence type="ECO:0000313" key="2">
    <source>
        <dbReference type="Proteomes" id="UP000195386"/>
    </source>
</evidence>
<dbReference type="Proteomes" id="UP000195386">
    <property type="component" value="Unassembled WGS sequence"/>
</dbReference>
<evidence type="ECO:0008006" key="3">
    <source>
        <dbReference type="Google" id="ProtNLM"/>
    </source>
</evidence>
<sequence>MKKFLTYICLFSSLLLVLGIGFEVMLRRIPNSYKFKQEIIEKNSDKVKNLIIGSSVTNCSINPAYLADSTYNISLSGQWLRYNRILLERYIGQLPHLQNVIWGISYQTLWIDDCISQDKISIANHKIYMGIETDKDPLYNIELIATGSISFRKWSKYYLLHKKTMACDSLGLDHGFDSTERSHAWLQDIPRLIKGHSASQEPTAEQTFRDNIRRLNDVAGLCRSKGINLYLVIPPVHKLYYELTYPAQVAQMHTALEEIAAKWDNVRLYSYFNDNRFGDDDFHSGNHLSADIGAIKFTQILQHDIWNNDSVQTKSPVHSQRP</sequence>
<protein>
    <recommendedName>
        <fullName evidence="3">SGNH/GDSL hydrolase family protein</fullName>
    </recommendedName>
</protein>
<dbReference type="AlphaFoldDB" id="A0A1Y3YXT9"/>
<evidence type="ECO:0000313" key="1">
    <source>
        <dbReference type="EMBL" id="OUO02517.1"/>
    </source>
</evidence>
<name>A0A1Y3YXT9_9BACE</name>
<comment type="caution">
    <text evidence="1">The sequence shown here is derived from an EMBL/GenBank/DDBJ whole genome shotgun (WGS) entry which is preliminary data.</text>
</comment>
<proteinExistence type="predicted"/>
<dbReference type="RefSeq" id="WP_022218512.1">
    <property type="nucleotide sequence ID" value="NZ_CATZGC010000011.1"/>
</dbReference>
<dbReference type="EMBL" id="NFII01000002">
    <property type="protein sequence ID" value="OUO02517.1"/>
    <property type="molecule type" value="Genomic_DNA"/>
</dbReference>
<organism evidence="1 2">
    <name type="scientific">Bacteroides clarus</name>
    <dbReference type="NCBI Taxonomy" id="626929"/>
    <lineage>
        <taxon>Bacteria</taxon>
        <taxon>Pseudomonadati</taxon>
        <taxon>Bacteroidota</taxon>
        <taxon>Bacteroidia</taxon>
        <taxon>Bacteroidales</taxon>
        <taxon>Bacteroidaceae</taxon>
        <taxon>Bacteroides</taxon>
    </lineage>
</organism>
<reference evidence="2" key="1">
    <citation type="submission" date="2017-04" db="EMBL/GenBank/DDBJ databases">
        <title>Function of individual gut microbiota members based on whole genome sequencing of pure cultures obtained from chicken caecum.</title>
        <authorList>
            <person name="Medvecky M."/>
            <person name="Cejkova D."/>
            <person name="Polansky O."/>
            <person name="Karasova D."/>
            <person name="Kubasova T."/>
            <person name="Cizek A."/>
            <person name="Rychlik I."/>
        </authorList>
    </citation>
    <scope>NUCLEOTIDE SEQUENCE [LARGE SCALE GENOMIC DNA]</scope>
    <source>
        <strain evidence="2">An43</strain>
    </source>
</reference>